<dbReference type="PANTHER" id="PTHR30043">
    <property type="entry name" value="PHOSPHONATES TRANSPORT SYSTEM PERMEASE PROTEIN"/>
    <property type="match status" value="1"/>
</dbReference>
<evidence type="ECO:0000313" key="9">
    <source>
        <dbReference type="EMBL" id="GAE31419.1"/>
    </source>
</evidence>
<dbReference type="EMBL" id="BAUU01000019">
    <property type="protein sequence ID" value="GAE31419.1"/>
    <property type="molecule type" value="Genomic_DNA"/>
</dbReference>
<dbReference type="Proteomes" id="UP000018895">
    <property type="component" value="Unassembled WGS sequence"/>
</dbReference>
<sequence length="263" mass="28772">MKQEHLLEVRRNKNMLVWSFVIVLVLLTIWSAFETGFSIPSLFSGATQAVSFMIYDLFPPDFSVLASLIPPALDTIYMSFVAMVIGAIIATGLAFLAAATTSPHPSVQIFMRGFSSLFRNIPVFIWAIVLTASFGLGVLVGTLSLIIVSVGALTRAFAEVLEEIDMGQLEAVKATGANYFQVLAQGVIPQFLPGFFGWSLYMLEINVRASTIIGMVGGGGLGFVIQSNIKLFQYGQVCMGVILILFIVLMTEWLTNQIRERII</sequence>
<dbReference type="InterPro" id="IPR000515">
    <property type="entry name" value="MetI-like"/>
</dbReference>
<keyword evidence="3" id="KW-1003">Cell membrane</keyword>
<evidence type="ECO:0000256" key="1">
    <source>
        <dbReference type="ARBA" id="ARBA00004651"/>
    </source>
</evidence>
<name>W4QJC9_9BACI</name>
<evidence type="ECO:0000256" key="5">
    <source>
        <dbReference type="ARBA" id="ARBA00022989"/>
    </source>
</evidence>
<feature type="transmembrane region" description="Helical" evidence="7">
    <location>
        <begin position="205"/>
        <end position="225"/>
    </location>
</feature>
<keyword evidence="10" id="KW-1185">Reference proteome</keyword>
<feature type="transmembrane region" description="Helical" evidence="7">
    <location>
        <begin position="121"/>
        <end position="148"/>
    </location>
</feature>
<evidence type="ECO:0000259" key="8">
    <source>
        <dbReference type="PROSITE" id="PS50928"/>
    </source>
</evidence>
<dbReference type="AlphaFoldDB" id="W4QJC9"/>
<feature type="transmembrane region" description="Helical" evidence="7">
    <location>
        <begin position="15"/>
        <end position="33"/>
    </location>
</feature>
<comment type="similarity">
    <text evidence="7">Belongs to the binding-protein-dependent transport system permease family.</text>
</comment>
<keyword evidence="5 7" id="KW-1133">Transmembrane helix</keyword>
<dbReference type="InterPro" id="IPR035906">
    <property type="entry name" value="MetI-like_sf"/>
</dbReference>
<dbReference type="CDD" id="cd06261">
    <property type="entry name" value="TM_PBP2"/>
    <property type="match status" value="1"/>
</dbReference>
<dbReference type="PANTHER" id="PTHR30043:SF1">
    <property type="entry name" value="ABC TRANSPORT SYSTEM PERMEASE PROTEIN P69"/>
    <property type="match status" value="1"/>
</dbReference>
<dbReference type="STRING" id="1236971.JCM9152_2886"/>
<keyword evidence="2 7" id="KW-0813">Transport</keyword>
<feature type="transmembrane region" description="Helical" evidence="7">
    <location>
        <begin position="79"/>
        <end position="101"/>
    </location>
</feature>
<gene>
    <name evidence="9" type="ORF">JCM9152_2886</name>
</gene>
<organism evidence="9 10">
    <name type="scientific">Halalkalibacter hemicellulosilyticusJCM 9152</name>
    <dbReference type="NCBI Taxonomy" id="1236971"/>
    <lineage>
        <taxon>Bacteria</taxon>
        <taxon>Bacillati</taxon>
        <taxon>Bacillota</taxon>
        <taxon>Bacilli</taxon>
        <taxon>Bacillales</taxon>
        <taxon>Bacillaceae</taxon>
        <taxon>Halalkalibacter</taxon>
    </lineage>
</organism>
<dbReference type="RefSeq" id="WP_035345029.1">
    <property type="nucleotide sequence ID" value="NZ_BAUU01000019.1"/>
</dbReference>
<accession>W4QJC9</accession>
<keyword evidence="6 7" id="KW-0472">Membrane</keyword>
<dbReference type="Gene3D" id="1.10.3720.10">
    <property type="entry name" value="MetI-like"/>
    <property type="match status" value="1"/>
</dbReference>
<feature type="domain" description="ABC transmembrane type-1" evidence="8">
    <location>
        <begin position="72"/>
        <end position="255"/>
    </location>
</feature>
<dbReference type="Pfam" id="PF00528">
    <property type="entry name" value="BPD_transp_1"/>
    <property type="match status" value="1"/>
</dbReference>
<keyword evidence="4 7" id="KW-0812">Transmembrane</keyword>
<comment type="caution">
    <text evidence="9">The sequence shown here is derived from an EMBL/GenBank/DDBJ whole genome shotgun (WGS) entry which is preliminary data.</text>
</comment>
<dbReference type="GO" id="GO:0015416">
    <property type="term" value="F:ABC-type phosphonate transporter activity"/>
    <property type="evidence" value="ECO:0007669"/>
    <property type="project" value="InterPro"/>
</dbReference>
<protein>
    <submittedName>
        <fullName evidence="9">Phosphonate ABC transporter permease protein PhnE2</fullName>
    </submittedName>
</protein>
<evidence type="ECO:0000256" key="2">
    <source>
        <dbReference type="ARBA" id="ARBA00022448"/>
    </source>
</evidence>
<proteinExistence type="inferred from homology"/>
<evidence type="ECO:0000256" key="3">
    <source>
        <dbReference type="ARBA" id="ARBA00022475"/>
    </source>
</evidence>
<evidence type="ECO:0000256" key="6">
    <source>
        <dbReference type="ARBA" id="ARBA00023136"/>
    </source>
</evidence>
<reference evidence="9" key="1">
    <citation type="journal article" date="2014" name="Genome Announc.">
        <title>Draft Genome Sequences of Three Alkaliphilic Bacillus Strains, Bacillus wakoensis JCM 9140T, Bacillus akibai JCM 9157T, and Bacillus hemicellulosilyticus JCM 9152T.</title>
        <authorList>
            <person name="Yuki M."/>
            <person name="Oshima K."/>
            <person name="Suda W."/>
            <person name="Oshida Y."/>
            <person name="Kitamura K."/>
            <person name="Iida T."/>
            <person name="Hattori M."/>
            <person name="Ohkuma M."/>
        </authorList>
    </citation>
    <scope>NUCLEOTIDE SEQUENCE [LARGE SCALE GENOMIC DNA]</scope>
    <source>
        <strain evidence="9">JCM 9152</strain>
    </source>
</reference>
<evidence type="ECO:0000256" key="4">
    <source>
        <dbReference type="ARBA" id="ARBA00022692"/>
    </source>
</evidence>
<evidence type="ECO:0000313" key="10">
    <source>
        <dbReference type="Proteomes" id="UP000018895"/>
    </source>
</evidence>
<feature type="transmembrane region" description="Helical" evidence="7">
    <location>
        <begin position="231"/>
        <end position="254"/>
    </location>
</feature>
<dbReference type="PROSITE" id="PS50928">
    <property type="entry name" value="ABC_TM1"/>
    <property type="match status" value="1"/>
</dbReference>
<comment type="subcellular location">
    <subcellularLocation>
        <location evidence="1 7">Cell membrane</location>
        <topology evidence="1 7">Multi-pass membrane protein</topology>
    </subcellularLocation>
</comment>
<dbReference type="InterPro" id="IPR005769">
    <property type="entry name" value="PhnE/PtxC"/>
</dbReference>
<evidence type="ECO:0000256" key="7">
    <source>
        <dbReference type="RuleBase" id="RU363032"/>
    </source>
</evidence>
<dbReference type="SUPFAM" id="SSF161098">
    <property type="entry name" value="MetI-like"/>
    <property type="match status" value="1"/>
</dbReference>
<dbReference type="GO" id="GO:0005886">
    <property type="term" value="C:plasma membrane"/>
    <property type="evidence" value="ECO:0007669"/>
    <property type="project" value="UniProtKB-SubCell"/>
</dbReference>
<dbReference type="NCBIfam" id="TIGR01097">
    <property type="entry name" value="PhnE"/>
    <property type="match status" value="1"/>
</dbReference>